<evidence type="ECO:0000313" key="3">
    <source>
        <dbReference type="Proteomes" id="UP000308744"/>
    </source>
</evidence>
<dbReference type="InterPro" id="IPR034660">
    <property type="entry name" value="DinB/YfiT-like"/>
</dbReference>
<evidence type="ECO:0000313" key="2">
    <source>
        <dbReference type="EMBL" id="TKI60065.1"/>
    </source>
</evidence>
<gene>
    <name evidence="2" type="ORF">FC756_19780</name>
</gene>
<proteinExistence type="predicted"/>
<dbReference type="Gene3D" id="1.20.120.450">
    <property type="entry name" value="dinb family like domain"/>
    <property type="match status" value="1"/>
</dbReference>
<dbReference type="Proteomes" id="UP000308744">
    <property type="component" value="Unassembled WGS sequence"/>
</dbReference>
<organism evidence="2 3">
    <name type="scientific">Lysinibacillus mangiferihumi</name>
    <dbReference type="NCBI Taxonomy" id="1130819"/>
    <lineage>
        <taxon>Bacteria</taxon>
        <taxon>Bacillati</taxon>
        <taxon>Bacillota</taxon>
        <taxon>Bacilli</taxon>
        <taxon>Bacillales</taxon>
        <taxon>Bacillaceae</taxon>
        <taxon>Lysinibacillus</taxon>
    </lineage>
</organism>
<keyword evidence="3" id="KW-1185">Reference proteome</keyword>
<dbReference type="AlphaFoldDB" id="A0A4U2YHV3"/>
<comment type="caution">
    <text evidence="2">The sequence shown here is derived from an EMBL/GenBank/DDBJ whole genome shotgun (WGS) entry which is preliminary data.</text>
</comment>
<sequence length="217" mass="25038">MEDYKFNHILEMLFSGEELTKDEKMWAEQVVAFKEATSGQIGAYKIGSVPGFNIKNSLASTIPKIERLLEQCPNEGYDIKPAPNKWSIHQIVGHLADNEVCNSIRVRCILTEETPVLVGYDSDDWQRWFTINDIWTCFNRFKQERLNLIALLETLQEKEWERMGFLDYRGNEQLRVLLGVLAGHDENHIGQLTRTLRYVEENLAIINSNKSCTNKGS</sequence>
<feature type="domain" description="DinB-like" evidence="1">
    <location>
        <begin position="64"/>
        <end position="192"/>
    </location>
</feature>
<accession>A0A4U2YHV3</accession>
<dbReference type="Pfam" id="PF12867">
    <property type="entry name" value="DinB_2"/>
    <property type="match status" value="1"/>
</dbReference>
<protein>
    <submittedName>
        <fullName evidence="2">DinB family protein</fullName>
    </submittedName>
</protein>
<dbReference type="InterPro" id="IPR024775">
    <property type="entry name" value="DinB-like"/>
</dbReference>
<name>A0A4U2YHV3_9BACI</name>
<evidence type="ECO:0000259" key="1">
    <source>
        <dbReference type="Pfam" id="PF12867"/>
    </source>
</evidence>
<dbReference type="SUPFAM" id="SSF109854">
    <property type="entry name" value="DinB/YfiT-like putative metalloenzymes"/>
    <property type="match status" value="1"/>
</dbReference>
<reference evidence="2 3" key="1">
    <citation type="submission" date="2019-04" db="EMBL/GenBank/DDBJ databases">
        <title>Lysinibacillus genome sequencing.</title>
        <authorList>
            <person name="Dunlap C."/>
        </authorList>
    </citation>
    <scope>NUCLEOTIDE SEQUENCE [LARGE SCALE GENOMIC DNA]</scope>
    <source>
        <strain evidence="2 3">CCTCC AB 2010389</strain>
    </source>
</reference>
<dbReference type="RefSeq" id="WP_107896493.1">
    <property type="nucleotide sequence ID" value="NZ_PYWM01000021.1"/>
</dbReference>
<dbReference type="EMBL" id="SZPU01000085">
    <property type="protein sequence ID" value="TKI60065.1"/>
    <property type="molecule type" value="Genomic_DNA"/>
</dbReference>